<dbReference type="InterPro" id="IPR027417">
    <property type="entry name" value="P-loop_NTPase"/>
</dbReference>
<dbReference type="InterPro" id="IPR011990">
    <property type="entry name" value="TPR-like_helical_dom_sf"/>
</dbReference>
<dbReference type="AlphaFoldDB" id="A0A919DHA0"/>
<evidence type="ECO:0000313" key="2">
    <source>
        <dbReference type="EMBL" id="GHE47657.1"/>
    </source>
</evidence>
<organism evidence="2 3">
    <name type="scientific">Streptomyces longispororuber</name>
    <dbReference type="NCBI Taxonomy" id="68230"/>
    <lineage>
        <taxon>Bacteria</taxon>
        <taxon>Bacillati</taxon>
        <taxon>Actinomycetota</taxon>
        <taxon>Actinomycetes</taxon>
        <taxon>Kitasatosporales</taxon>
        <taxon>Streptomycetaceae</taxon>
        <taxon>Streptomyces</taxon>
    </lineage>
</organism>
<dbReference type="SUPFAM" id="SSF52540">
    <property type="entry name" value="P-loop containing nucleoside triphosphate hydrolases"/>
    <property type="match status" value="1"/>
</dbReference>
<feature type="region of interest" description="Disordered" evidence="1">
    <location>
        <begin position="842"/>
        <end position="877"/>
    </location>
</feature>
<feature type="region of interest" description="Disordered" evidence="1">
    <location>
        <begin position="526"/>
        <end position="645"/>
    </location>
</feature>
<dbReference type="Proteomes" id="UP000608024">
    <property type="component" value="Unassembled WGS sequence"/>
</dbReference>
<feature type="compositionally biased region" description="Gly residues" evidence="1">
    <location>
        <begin position="537"/>
        <end position="599"/>
    </location>
</feature>
<evidence type="ECO:0000313" key="3">
    <source>
        <dbReference type="Proteomes" id="UP000608024"/>
    </source>
</evidence>
<dbReference type="Gene3D" id="1.25.40.10">
    <property type="entry name" value="Tetratricopeptide repeat domain"/>
    <property type="match status" value="1"/>
</dbReference>
<dbReference type="GO" id="GO:0005975">
    <property type="term" value="P:carbohydrate metabolic process"/>
    <property type="evidence" value="ECO:0007669"/>
    <property type="project" value="UniProtKB-ARBA"/>
</dbReference>
<comment type="caution">
    <text evidence="2">The sequence shown here is derived from an EMBL/GenBank/DDBJ whole genome shotgun (WGS) entry which is preliminary data.</text>
</comment>
<gene>
    <name evidence="2" type="ORF">GCM10018785_16530</name>
</gene>
<dbReference type="Gene3D" id="2.60.40.10">
    <property type="entry name" value="Immunoglobulins"/>
    <property type="match status" value="1"/>
</dbReference>
<accession>A0A919DHA0</accession>
<reference evidence="2" key="2">
    <citation type="submission" date="2020-09" db="EMBL/GenBank/DDBJ databases">
        <authorList>
            <person name="Sun Q."/>
            <person name="Ohkuma M."/>
        </authorList>
    </citation>
    <scope>NUCLEOTIDE SEQUENCE</scope>
    <source>
        <strain evidence="2">JCM 4784</strain>
    </source>
</reference>
<reference evidence="2" key="1">
    <citation type="journal article" date="2014" name="Int. J. Syst. Evol. Microbiol.">
        <title>Complete genome sequence of Corynebacterium casei LMG S-19264T (=DSM 44701T), isolated from a smear-ripened cheese.</title>
        <authorList>
            <consortium name="US DOE Joint Genome Institute (JGI-PGF)"/>
            <person name="Walter F."/>
            <person name="Albersmeier A."/>
            <person name="Kalinowski J."/>
            <person name="Ruckert C."/>
        </authorList>
    </citation>
    <scope>NUCLEOTIDE SEQUENCE</scope>
    <source>
        <strain evidence="2">JCM 4784</strain>
    </source>
</reference>
<sequence length="877" mass="89698">MSTVVCGTHTLTIDTALGARIARARLRTTATDPLGPARTRGLPQPFLMGRDAAVRLAHTAVENREAVNFHAPCGYGKTTLLRHLVALGTARGATEPHVYLKLGDFGLDDLLQRLVSELYTLRPAEASEEPVRLTTQQCAQILGHANALVALDDVTLTESQLAYVRRMLPGCALVIGSGEPVLGEGGAVHDLGGLVRAAGVSLLARELGRVIRPEEAQAAHDLVGAVQGQPLHIRQVAALVTSGEHTLASLAAVAERDPGELDRLSIDALTADERRVLAVCAFAAGALIPATLVAAMADVAYVTTALDALFRKGLVEHPDDRFGLPVCKGETYRGLLLGYFALATAERGLVEWFRERPAVGEEAHTALESAVGLLGYAAGVREWQAVIDIVRAVEPVLFVQGRWETWQRVVACGLEAARARQDALAEAYFAHQRGTLLFFQDRAEEAGQELEKALDIRDRLADEEGAERTRENLAFVVAGPNGTAPPRRRPPRDWRRIRRAAVVAGAGLAAVVAGGFALDALGLNGSDDQGRDKPPGVSGGTSAGPSGGSGNGGNGGNSGNGGNGTEPKQGGGDGGGGGNGGSGVSPGGPGGGGGTGDPGAQGEQGEQGKKGKQGEQGKGGRDGRKGERGGPGGTDGEKPATPVVTPGSAVFRDALVRPGAGGGAAGLGVGAQEGRPETRTFTVVNPGSKVSTVDTVELTGSDAFQVVTDDCSSVELGPGRQTSCSVTVAFRPGGVGEVTARLTAGWGGSTSFAEVSGTGYARVLVGVEQMAGGQGSVVVSGSGNCTGSACSYDVKDPDFSLTAVAGDQSQFQGWKGACQGVDPQCTPPLTGVQKVVGVFKPITTSSSPPPSGEAAARRGPVRGAEHALPGTWGTTAP</sequence>
<evidence type="ECO:0008006" key="4">
    <source>
        <dbReference type="Google" id="ProtNLM"/>
    </source>
</evidence>
<dbReference type="RefSeq" id="WP_190135178.1">
    <property type="nucleotide sequence ID" value="NZ_BNBT01000016.1"/>
</dbReference>
<keyword evidence="3" id="KW-1185">Reference proteome</keyword>
<dbReference type="EMBL" id="BNBT01000016">
    <property type="protein sequence ID" value="GHE47657.1"/>
    <property type="molecule type" value="Genomic_DNA"/>
</dbReference>
<protein>
    <recommendedName>
        <fullName evidence="4">Bacterial repeat domain-containing protein</fullName>
    </recommendedName>
</protein>
<dbReference type="InterPro" id="IPR013783">
    <property type="entry name" value="Ig-like_fold"/>
</dbReference>
<proteinExistence type="predicted"/>
<feature type="compositionally biased region" description="Basic and acidic residues" evidence="1">
    <location>
        <begin position="606"/>
        <end position="628"/>
    </location>
</feature>
<evidence type="ECO:0000256" key="1">
    <source>
        <dbReference type="SAM" id="MobiDB-lite"/>
    </source>
</evidence>
<name>A0A919DHA0_9ACTN</name>